<name>A0A6M3JVZ6_9ZZZZ</name>
<reference evidence="1" key="1">
    <citation type="submission" date="2020-03" db="EMBL/GenBank/DDBJ databases">
        <title>The deep terrestrial virosphere.</title>
        <authorList>
            <person name="Holmfeldt K."/>
            <person name="Nilsson E."/>
            <person name="Simone D."/>
            <person name="Lopez-Fernandez M."/>
            <person name="Wu X."/>
            <person name="de Brujin I."/>
            <person name="Lundin D."/>
            <person name="Andersson A."/>
            <person name="Bertilsson S."/>
            <person name="Dopson M."/>
        </authorList>
    </citation>
    <scope>NUCLEOTIDE SEQUENCE</scope>
    <source>
        <strain evidence="1">MM415A02613</strain>
    </source>
</reference>
<accession>A0A6M3JVZ6</accession>
<sequence>MKPLADKPHVVTIPYPSEVWRAAMANANRADKEFVPLVLRGASLVELKKLRAKLAKK</sequence>
<evidence type="ECO:0000313" key="1">
    <source>
        <dbReference type="EMBL" id="QJA72787.1"/>
    </source>
</evidence>
<proteinExistence type="predicted"/>
<protein>
    <submittedName>
        <fullName evidence="1">Uncharacterized protein</fullName>
    </submittedName>
</protein>
<dbReference type="AlphaFoldDB" id="A0A6M3JVZ6"/>
<gene>
    <name evidence="1" type="ORF">MM415A02613_0005</name>
</gene>
<dbReference type="EMBL" id="MT141978">
    <property type="protein sequence ID" value="QJA72787.1"/>
    <property type="molecule type" value="Genomic_DNA"/>
</dbReference>
<organism evidence="1">
    <name type="scientific">viral metagenome</name>
    <dbReference type="NCBI Taxonomy" id="1070528"/>
    <lineage>
        <taxon>unclassified sequences</taxon>
        <taxon>metagenomes</taxon>
        <taxon>organismal metagenomes</taxon>
    </lineage>
</organism>